<feature type="domain" description="Protein kinase" evidence="6">
    <location>
        <begin position="18"/>
        <end position="272"/>
    </location>
</feature>
<dbReference type="InterPro" id="IPR000719">
    <property type="entry name" value="Prot_kinase_dom"/>
</dbReference>
<dbReference type="Proteomes" id="UP001500630">
    <property type="component" value="Unassembled WGS sequence"/>
</dbReference>
<evidence type="ECO:0000256" key="1">
    <source>
        <dbReference type="ARBA" id="ARBA00022679"/>
    </source>
</evidence>
<gene>
    <name evidence="7" type="ORF">GCM10022419_003190</name>
</gene>
<keyword evidence="2" id="KW-0547">Nucleotide-binding</keyword>
<dbReference type="SUPFAM" id="SSF56112">
    <property type="entry name" value="Protein kinase-like (PK-like)"/>
    <property type="match status" value="1"/>
</dbReference>
<evidence type="ECO:0000256" key="5">
    <source>
        <dbReference type="SAM" id="MobiDB-lite"/>
    </source>
</evidence>
<keyword evidence="3" id="KW-0418">Kinase</keyword>
<keyword evidence="8" id="KW-1185">Reference proteome</keyword>
<dbReference type="EMBL" id="BAABDQ010000001">
    <property type="protein sequence ID" value="GAA3527762.1"/>
    <property type="molecule type" value="Genomic_DNA"/>
</dbReference>
<feature type="compositionally biased region" description="Polar residues" evidence="5">
    <location>
        <begin position="290"/>
        <end position="300"/>
    </location>
</feature>
<dbReference type="Gene3D" id="3.40.190.10">
    <property type="entry name" value="Periplasmic binding protein-like II"/>
    <property type="match status" value="2"/>
</dbReference>
<dbReference type="InterPro" id="IPR011009">
    <property type="entry name" value="Kinase-like_dom_sf"/>
</dbReference>
<dbReference type="Pfam" id="PF00069">
    <property type="entry name" value="Pkinase"/>
    <property type="match status" value="1"/>
</dbReference>
<comment type="caution">
    <text evidence="7">The sequence shown here is derived from an EMBL/GenBank/DDBJ whole genome shotgun (WGS) entry which is preliminary data.</text>
</comment>
<evidence type="ECO:0000313" key="8">
    <source>
        <dbReference type="Proteomes" id="UP001500630"/>
    </source>
</evidence>
<protein>
    <recommendedName>
        <fullName evidence="6">Protein kinase domain-containing protein</fullName>
    </recommendedName>
</protein>
<organism evidence="7 8">
    <name type="scientific">Nonomuraea rosea</name>
    <dbReference type="NCBI Taxonomy" id="638574"/>
    <lineage>
        <taxon>Bacteria</taxon>
        <taxon>Bacillati</taxon>
        <taxon>Actinomycetota</taxon>
        <taxon>Actinomycetes</taxon>
        <taxon>Streptosporangiales</taxon>
        <taxon>Streptosporangiaceae</taxon>
        <taxon>Nonomuraea</taxon>
    </lineage>
</organism>
<dbReference type="Gene3D" id="1.10.510.10">
    <property type="entry name" value="Transferase(Phosphotransferase) domain 1"/>
    <property type="match status" value="1"/>
</dbReference>
<dbReference type="Gene3D" id="3.30.200.20">
    <property type="entry name" value="Phosphorylase Kinase, domain 1"/>
    <property type="match status" value="1"/>
</dbReference>
<dbReference type="InterPro" id="IPR001638">
    <property type="entry name" value="Solute-binding_3/MltF_N"/>
</dbReference>
<evidence type="ECO:0000259" key="6">
    <source>
        <dbReference type="PROSITE" id="PS50011"/>
    </source>
</evidence>
<dbReference type="Pfam" id="PF00497">
    <property type="entry name" value="SBP_bac_3"/>
    <property type="match status" value="1"/>
</dbReference>
<dbReference type="PROSITE" id="PS00108">
    <property type="entry name" value="PROTEIN_KINASE_ST"/>
    <property type="match status" value="1"/>
</dbReference>
<dbReference type="SUPFAM" id="SSF53850">
    <property type="entry name" value="Periplasmic binding protein-like II"/>
    <property type="match status" value="1"/>
</dbReference>
<sequence length="677" mass="70337">MPQISPLVAGDPTELGPFRLSGRIGEGGQGIVYLGLTDAGEQAAIKLLHVKFTGDTIARSRFARELKAAQRVASFCTARVVAADLDGDTPYIASEYIDGRPLREIVETDGPLSGTVLDRLAIGTATALTAIHHASIVHRDFKPDNVLIAADGPRVVDFGIARIIDSTGTITSRAIGTPAYMAPEQIAGDDIGPYTDVFSWGATIAFAATGKTAFEGKSIAVVLNRILNHEVDVTMMPEPLQSVVRSALSKSPAERPSADQILLRLLGQSSTVGASTAVLTRGVQVASDDTTPFTRVSAGSITDKPGQGTTAPPSRAGGPTHAGSGQPGHSGSAAPSTGQSVPAHSDTGTSGHSGGSGAHSSLQALVVPPETGGTPYPVTEPGAPARRGRVKLWIAGLTALVLVAAAAFALALNDWPGFGAEPEPTTSGQEPSEQGPFATVVDKVAQTGRIVIGVKGDLPGVALQNGDDFQGFDIEIAKRIATGLGARETELVKIGRDDRASALDDGRVDLIVATYSVDDSEVQFAGPYYVAHRDVLVRSGSGIDSLEDLEGKKLCAPDSPSVGAVQDKVKVKPVAAGDYAICMDLLRSGGVDAVPGDDVILAGFASRENMRYKILGAKLNNERYAVGIKDGDVKSCKAVKAVIADLYAKGVIKQLLTRQFAKVDFEPELKVPAMETC</sequence>
<feature type="region of interest" description="Disordered" evidence="5">
    <location>
        <begin position="290"/>
        <end position="360"/>
    </location>
</feature>
<proteinExistence type="predicted"/>
<evidence type="ECO:0000313" key="7">
    <source>
        <dbReference type="EMBL" id="GAA3527762.1"/>
    </source>
</evidence>
<dbReference type="PANTHER" id="PTHR43289">
    <property type="entry name" value="MITOGEN-ACTIVATED PROTEIN KINASE KINASE KINASE 20-RELATED"/>
    <property type="match status" value="1"/>
</dbReference>
<reference evidence="8" key="1">
    <citation type="journal article" date="2019" name="Int. J. Syst. Evol. Microbiol.">
        <title>The Global Catalogue of Microorganisms (GCM) 10K type strain sequencing project: providing services to taxonomists for standard genome sequencing and annotation.</title>
        <authorList>
            <consortium name="The Broad Institute Genomics Platform"/>
            <consortium name="The Broad Institute Genome Sequencing Center for Infectious Disease"/>
            <person name="Wu L."/>
            <person name="Ma J."/>
        </authorList>
    </citation>
    <scope>NUCLEOTIDE SEQUENCE [LARGE SCALE GENOMIC DNA]</scope>
    <source>
        <strain evidence="8">JCM 17326</strain>
    </source>
</reference>
<keyword evidence="1" id="KW-0808">Transferase</keyword>
<evidence type="ECO:0000256" key="2">
    <source>
        <dbReference type="ARBA" id="ARBA00022741"/>
    </source>
</evidence>
<dbReference type="PANTHER" id="PTHR43289:SF34">
    <property type="entry name" value="SERINE_THREONINE-PROTEIN KINASE YBDM-RELATED"/>
    <property type="match status" value="1"/>
</dbReference>
<dbReference type="SMART" id="SM00062">
    <property type="entry name" value="PBPb"/>
    <property type="match status" value="1"/>
</dbReference>
<feature type="compositionally biased region" description="Polar residues" evidence="5">
    <location>
        <begin position="327"/>
        <end position="342"/>
    </location>
</feature>
<evidence type="ECO:0000256" key="3">
    <source>
        <dbReference type="ARBA" id="ARBA00022777"/>
    </source>
</evidence>
<dbReference type="RefSeq" id="WP_345557842.1">
    <property type="nucleotide sequence ID" value="NZ_BAABDQ010000001.1"/>
</dbReference>
<dbReference type="CDD" id="cd14014">
    <property type="entry name" value="STKc_PknB_like"/>
    <property type="match status" value="1"/>
</dbReference>
<dbReference type="InterPro" id="IPR008271">
    <property type="entry name" value="Ser/Thr_kinase_AS"/>
</dbReference>
<accession>A0ABP6V6K7</accession>
<dbReference type="PROSITE" id="PS50011">
    <property type="entry name" value="PROTEIN_KINASE_DOM"/>
    <property type="match status" value="1"/>
</dbReference>
<name>A0ABP6V6K7_9ACTN</name>
<evidence type="ECO:0000256" key="4">
    <source>
        <dbReference type="ARBA" id="ARBA00022840"/>
    </source>
</evidence>
<keyword evidence="4" id="KW-0067">ATP-binding</keyword>